<evidence type="ECO:0000313" key="2">
    <source>
        <dbReference type="Proteomes" id="UP000276215"/>
    </source>
</evidence>
<accession>A0A3N4J477</accession>
<proteinExistence type="predicted"/>
<gene>
    <name evidence="1" type="ORF">L873DRAFT_1816953</name>
</gene>
<evidence type="ECO:0000313" key="1">
    <source>
        <dbReference type="EMBL" id="RPA92936.1"/>
    </source>
</evidence>
<name>A0A3N4J477_9PEZI</name>
<sequence>MPWDQATRKQREATTSGKVRIIEPCTAVVSADMSFCQIRAEIGISHTQVAEIY</sequence>
<keyword evidence="2" id="KW-1185">Reference proteome</keyword>
<dbReference type="AlphaFoldDB" id="A0A3N4J477"/>
<protein>
    <submittedName>
        <fullName evidence="1">Uncharacterized protein</fullName>
    </submittedName>
</protein>
<dbReference type="Proteomes" id="UP000276215">
    <property type="component" value="Unassembled WGS sequence"/>
</dbReference>
<organism evidence="1 2">
    <name type="scientific">Choiromyces venosus 120613-1</name>
    <dbReference type="NCBI Taxonomy" id="1336337"/>
    <lineage>
        <taxon>Eukaryota</taxon>
        <taxon>Fungi</taxon>
        <taxon>Dikarya</taxon>
        <taxon>Ascomycota</taxon>
        <taxon>Pezizomycotina</taxon>
        <taxon>Pezizomycetes</taxon>
        <taxon>Pezizales</taxon>
        <taxon>Tuberaceae</taxon>
        <taxon>Choiromyces</taxon>
    </lineage>
</organism>
<reference evidence="1 2" key="1">
    <citation type="journal article" date="2018" name="Nat. Ecol. Evol.">
        <title>Pezizomycetes genomes reveal the molecular basis of ectomycorrhizal truffle lifestyle.</title>
        <authorList>
            <person name="Murat C."/>
            <person name="Payen T."/>
            <person name="Noel B."/>
            <person name="Kuo A."/>
            <person name="Morin E."/>
            <person name="Chen J."/>
            <person name="Kohler A."/>
            <person name="Krizsan K."/>
            <person name="Balestrini R."/>
            <person name="Da Silva C."/>
            <person name="Montanini B."/>
            <person name="Hainaut M."/>
            <person name="Levati E."/>
            <person name="Barry K.W."/>
            <person name="Belfiori B."/>
            <person name="Cichocki N."/>
            <person name="Clum A."/>
            <person name="Dockter R.B."/>
            <person name="Fauchery L."/>
            <person name="Guy J."/>
            <person name="Iotti M."/>
            <person name="Le Tacon F."/>
            <person name="Lindquist E.A."/>
            <person name="Lipzen A."/>
            <person name="Malagnac F."/>
            <person name="Mello A."/>
            <person name="Molinier V."/>
            <person name="Miyauchi S."/>
            <person name="Poulain J."/>
            <person name="Riccioni C."/>
            <person name="Rubini A."/>
            <person name="Sitrit Y."/>
            <person name="Splivallo R."/>
            <person name="Traeger S."/>
            <person name="Wang M."/>
            <person name="Zifcakova L."/>
            <person name="Wipf D."/>
            <person name="Zambonelli A."/>
            <person name="Paolocci F."/>
            <person name="Nowrousian M."/>
            <person name="Ottonello S."/>
            <person name="Baldrian P."/>
            <person name="Spatafora J.W."/>
            <person name="Henrissat B."/>
            <person name="Nagy L.G."/>
            <person name="Aury J.M."/>
            <person name="Wincker P."/>
            <person name="Grigoriev I.V."/>
            <person name="Bonfante P."/>
            <person name="Martin F.M."/>
        </authorList>
    </citation>
    <scope>NUCLEOTIDE SEQUENCE [LARGE SCALE GENOMIC DNA]</scope>
    <source>
        <strain evidence="1 2">120613-1</strain>
    </source>
</reference>
<dbReference type="OrthoDB" id="5287801at2759"/>
<dbReference type="EMBL" id="ML120463">
    <property type="protein sequence ID" value="RPA92936.1"/>
    <property type="molecule type" value="Genomic_DNA"/>
</dbReference>